<dbReference type="EMBL" id="GL732533">
    <property type="protein sequence ID" value="EFX84847.1"/>
    <property type="molecule type" value="Genomic_DNA"/>
</dbReference>
<protein>
    <submittedName>
        <fullName evidence="2">Uncharacterized protein</fullName>
    </submittedName>
</protein>
<accession>E9G5Y9</accession>
<evidence type="ECO:0000313" key="2">
    <source>
        <dbReference type="EMBL" id="EFX84847.1"/>
    </source>
</evidence>
<sequence>MQLISNSQAAPVPSQVTQTADPISTTGIWGAHAAAAAAADRIVFLFSSSAVNRYDQSAPIHSVSERWKEELQSRAAELLEYESTKDGDYETGG</sequence>
<proteinExistence type="predicted"/>
<dbReference type="InParanoid" id="E9G5Y9"/>
<dbReference type="HOGENOM" id="CLU_2401845_0_0_1"/>
<dbReference type="KEGG" id="dpx:DAPPUDRAFT_238262"/>
<organism evidence="2 3">
    <name type="scientific">Daphnia pulex</name>
    <name type="common">Water flea</name>
    <dbReference type="NCBI Taxonomy" id="6669"/>
    <lineage>
        <taxon>Eukaryota</taxon>
        <taxon>Metazoa</taxon>
        <taxon>Ecdysozoa</taxon>
        <taxon>Arthropoda</taxon>
        <taxon>Crustacea</taxon>
        <taxon>Branchiopoda</taxon>
        <taxon>Diplostraca</taxon>
        <taxon>Cladocera</taxon>
        <taxon>Anomopoda</taxon>
        <taxon>Daphniidae</taxon>
        <taxon>Daphnia</taxon>
    </lineage>
</organism>
<dbReference type="AlphaFoldDB" id="E9G5Y9"/>
<evidence type="ECO:0000256" key="1">
    <source>
        <dbReference type="SAM" id="MobiDB-lite"/>
    </source>
</evidence>
<evidence type="ECO:0000313" key="3">
    <source>
        <dbReference type="Proteomes" id="UP000000305"/>
    </source>
</evidence>
<keyword evidence="3" id="KW-1185">Reference proteome</keyword>
<name>E9G5Y9_DAPPU</name>
<feature type="region of interest" description="Disordered" evidence="1">
    <location>
        <begin position="1"/>
        <end position="20"/>
    </location>
</feature>
<dbReference type="Proteomes" id="UP000000305">
    <property type="component" value="Unassembled WGS sequence"/>
</dbReference>
<gene>
    <name evidence="2" type="ORF">DAPPUDRAFT_238262</name>
</gene>
<reference evidence="2 3" key="1">
    <citation type="journal article" date="2011" name="Science">
        <title>The ecoresponsive genome of Daphnia pulex.</title>
        <authorList>
            <person name="Colbourne J.K."/>
            <person name="Pfrender M.E."/>
            <person name="Gilbert D."/>
            <person name="Thomas W.K."/>
            <person name="Tucker A."/>
            <person name="Oakley T.H."/>
            <person name="Tokishita S."/>
            <person name="Aerts A."/>
            <person name="Arnold G.J."/>
            <person name="Basu M.K."/>
            <person name="Bauer D.J."/>
            <person name="Caceres C.E."/>
            <person name="Carmel L."/>
            <person name="Casola C."/>
            <person name="Choi J.H."/>
            <person name="Detter J.C."/>
            <person name="Dong Q."/>
            <person name="Dusheyko S."/>
            <person name="Eads B.D."/>
            <person name="Frohlich T."/>
            <person name="Geiler-Samerotte K.A."/>
            <person name="Gerlach D."/>
            <person name="Hatcher P."/>
            <person name="Jogdeo S."/>
            <person name="Krijgsveld J."/>
            <person name="Kriventseva E.V."/>
            <person name="Kultz D."/>
            <person name="Laforsch C."/>
            <person name="Lindquist E."/>
            <person name="Lopez J."/>
            <person name="Manak J.R."/>
            <person name="Muller J."/>
            <person name="Pangilinan J."/>
            <person name="Patwardhan R.P."/>
            <person name="Pitluck S."/>
            <person name="Pritham E.J."/>
            <person name="Rechtsteiner A."/>
            <person name="Rho M."/>
            <person name="Rogozin I.B."/>
            <person name="Sakarya O."/>
            <person name="Salamov A."/>
            <person name="Schaack S."/>
            <person name="Shapiro H."/>
            <person name="Shiga Y."/>
            <person name="Skalitzky C."/>
            <person name="Smith Z."/>
            <person name="Souvorov A."/>
            <person name="Sung W."/>
            <person name="Tang Z."/>
            <person name="Tsuchiya D."/>
            <person name="Tu H."/>
            <person name="Vos H."/>
            <person name="Wang M."/>
            <person name="Wolf Y.I."/>
            <person name="Yamagata H."/>
            <person name="Yamada T."/>
            <person name="Ye Y."/>
            <person name="Shaw J.R."/>
            <person name="Andrews J."/>
            <person name="Crease T.J."/>
            <person name="Tang H."/>
            <person name="Lucas S.M."/>
            <person name="Robertson H.M."/>
            <person name="Bork P."/>
            <person name="Koonin E.V."/>
            <person name="Zdobnov E.M."/>
            <person name="Grigoriev I.V."/>
            <person name="Lynch M."/>
            <person name="Boore J.L."/>
        </authorList>
    </citation>
    <scope>NUCLEOTIDE SEQUENCE [LARGE SCALE GENOMIC DNA]</scope>
</reference>